<keyword evidence="3" id="KW-1185">Reference proteome</keyword>
<name>A0ABM7FFM0_9ACTN</name>
<sequence length="88" mass="9149">MRPARKGDPGVYTPGSLEHDGRGSQGQGVIRSADALVAADQPATTTVGPFDQDQHPEPGPLTGRRAHAPVEPSPLCRPAFEGDVPPMA</sequence>
<proteinExistence type="predicted"/>
<organism evidence="2 3">
    <name type="scientific">Streptomyces graminofaciens</name>
    <dbReference type="NCBI Taxonomy" id="68212"/>
    <lineage>
        <taxon>Bacteria</taxon>
        <taxon>Bacillati</taxon>
        <taxon>Actinomycetota</taxon>
        <taxon>Actinomycetes</taxon>
        <taxon>Kitasatosporales</taxon>
        <taxon>Streptomycetaceae</taxon>
        <taxon>Streptomyces</taxon>
    </lineage>
</organism>
<gene>
    <name evidence="2" type="ORF">SGFS_063320</name>
</gene>
<protein>
    <submittedName>
        <fullName evidence="2">Uncharacterized protein</fullName>
    </submittedName>
</protein>
<evidence type="ECO:0000256" key="1">
    <source>
        <dbReference type="SAM" id="MobiDB-lite"/>
    </source>
</evidence>
<dbReference type="Proteomes" id="UP001321542">
    <property type="component" value="Chromosome"/>
</dbReference>
<evidence type="ECO:0000313" key="3">
    <source>
        <dbReference type="Proteomes" id="UP001321542"/>
    </source>
</evidence>
<reference evidence="2 3" key="1">
    <citation type="journal article" date="2010" name="ChemBioChem">
        <title>Cloning and characterization of the biosynthetic gene cluster of 16-membered macrolide antibiotic FD-891: involvement of a dual functional cytochrome P450 monooxygenase catalyzing epoxidation and hydroxylation.</title>
        <authorList>
            <person name="Kudo F."/>
            <person name="Motegi A."/>
            <person name="Mizoue K."/>
            <person name="Eguchi T."/>
        </authorList>
    </citation>
    <scope>NUCLEOTIDE SEQUENCE [LARGE SCALE GENOMIC DNA]</scope>
    <source>
        <strain evidence="2 3">A-8890</strain>
    </source>
</reference>
<dbReference type="EMBL" id="AP018448">
    <property type="protein sequence ID" value="BBC35038.1"/>
    <property type="molecule type" value="Genomic_DNA"/>
</dbReference>
<reference evidence="2 3" key="2">
    <citation type="journal article" date="2023" name="ChemBioChem">
        <title>Acyltransferase Domain Exchange between Two Independent Type I Polyketide Synthases in the Same Producer Strain of Macrolide Antibiotics.</title>
        <authorList>
            <person name="Kudo F."/>
            <person name="Kishikawa K."/>
            <person name="Tsuboi K."/>
            <person name="Kido T."/>
            <person name="Usui T."/>
            <person name="Hashimoto J."/>
            <person name="Shin-Ya K."/>
            <person name="Miyanaga A."/>
            <person name="Eguchi T."/>
        </authorList>
    </citation>
    <scope>NUCLEOTIDE SEQUENCE [LARGE SCALE GENOMIC DNA]</scope>
    <source>
        <strain evidence="2 3">A-8890</strain>
    </source>
</reference>
<feature type="region of interest" description="Disordered" evidence="1">
    <location>
        <begin position="1"/>
        <end position="88"/>
    </location>
</feature>
<evidence type="ECO:0000313" key="2">
    <source>
        <dbReference type="EMBL" id="BBC35038.1"/>
    </source>
</evidence>
<accession>A0ABM7FFM0</accession>